<dbReference type="FunFam" id="3.40.50.360:FF:000024">
    <property type="entry name" value="NADPH--cytochrome P450 reductase"/>
    <property type="match status" value="1"/>
</dbReference>
<comment type="cofactor">
    <cofactor evidence="19">
        <name>FAD</name>
        <dbReference type="ChEBI" id="CHEBI:57692"/>
    </cofactor>
    <text evidence="19">Binds 1 FAD per monomer.</text>
</comment>
<dbReference type="GO" id="GO:0005829">
    <property type="term" value="C:cytosol"/>
    <property type="evidence" value="ECO:0007669"/>
    <property type="project" value="TreeGrafter"/>
</dbReference>
<organism evidence="22 23">
    <name type="scientific">Puccinia graminis f. sp. tritici</name>
    <dbReference type="NCBI Taxonomy" id="56615"/>
    <lineage>
        <taxon>Eukaryota</taxon>
        <taxon>Fungi</taxon>
        <taxon>Dikarya</taxon>
        <taxon>Basidiomycota</taxon>
        <taxon>Pucciniomycotina</taxon>
        <taxon>Pucciniomycetes</taxon>
        <taxon>Pucciniales</taxon>
        <taxon>Pucciniaceae</taxon>
        <taxon>Puccinia</taxon>
    </lineage>
</organism>
<evidence type="ECO:0000256" key="4">
    <source>
        <dbReference type="ARBA" id="ARBA00022643"/>
    </source>
</evidence>
<dbReference type="PANTHER" id="PTHR19384:SF17">
    <property type="entry name" value="NADPH--CYTOCHROME P450 REDUCTASE"/>
    <property type="match status" value="1"/>
</dbReference>
<dbReference type="InterPro" id="IPR001094">
    <property type="entry name" value="Flavdoxin-like"/>
</dbReference>
<protein>
    <recommendedName>
        <fullName evidence="19">NADPH--cytochrome P450 reductase</fullName>
        <shortName evidence="19">CPR</shortName>
        <shortName evidence="19">P450R</shortName>
        <ecNumber evidence="19">1.6.2.4</ecNumber>
    </recommendedName>
</protein>
<evidence type="ECO:0000256" key="18">
    <source>
        <dbReference type="ARBA" id="ARBA00023221"/>
    </source>
</evidence>
<keyword evidence="10 19" id="KW-0752">Steroid biosynthesis</keyword>
<evidence type="ECO:0000256" key="15">
    <source>
        <dbReference type="ARBA" id="ARBA00023128"/>
    </source>
</evidence>
<evidence type="ECO:0000256" key="13">
    <source>
        <dbReference type="ARBA" id="ARBA00023011"/>
    </source>
</evidence>
<dbReference type="InterPro" id="IPR001433">
    <property type="entry name" value="OxRdtase_FAD/NAD-bd"/>
</dbReference>
<dbReference type="GO" id="GO:0050661">
    <property type="term" value="F:NADP binding"/>
    <property type="evidence" value="ECO:0007669"/>
    <property type="project" value="UniProtKB-UniRule"/>
</dbReference>
<evidence type="ECO:0000256" key="17">
    <source>
        <dbReference type="ARBA" id="ARBA00023166"/>
    </source>
</evidence>
<feature type="binding site" evidence="19">
    <location>
        <position position="307"/>
    </location>
    <ligand>
        <name>NADP(+)</name>
        <dbReference type="ChEBI" id="CHEBI:58349"/>
    </ligand>
</feature>
<dbReference type="PROSITE" id="PS51384">
    <property type="entry name" value="FAD_FR"/>
    <property type="match status" value="1"/>
</dbReference>
<evidence type="ECO:0000256" key="9">
    <source>
        <dbReference type="ARBA" id="ARBA00022857"/>
    </source>
</evidence>
<comment type="caution">
    <text evidence="22">The sequence shown here is derived from an EMBL/GenBank/DDBJ whole genome shotgun (WGS) entry which is preliminary data.</text>
</comment>
<evidence type="ECO:0000256" key="1">
    <source>
        <dbReference type="ARBA" id="ARBA00022475"/>
    </source>
</evidence>
<feature type="binding site" evidence="19">
    <location>
        <begin position="139"/>
        <end position="142"/>
    </location>
    <ligand>
        <name>FMN</name>
        <dbReference type="ChEBI" id="CHEBI:58210"/>
    </ligand>
</feature>
<dbReference type="PROSITE" id="PS50902">
    <property type="entry name" value="FLAVODOXIN_LIKE"/>
    <property type="match status" value="1"/>
</dbReference>
<comment type="cofactor">
    <cofactor evidence="19">
        <name>FMN</name>
        <dbReference type="ChEBI" id="CHEBI:58210"/>
    </cofactor>
    <text evidence="19">Binds 1 FMN per monomer.</text>
</comment>
<evidence type="ECO:0000256" key="2">
    <source>
        <dbReference type="ARBA" id="ARBA00022516"/>
    </source>
</evidence>
<keyword evidence="13 19" id="KW-0756">Sterol biosynthesis</keyword>
<comment type="subcellular location">
    <subcellularLocation>
        <location evidence="19">Endoplasmic reticulum membrane</location>
        <topology evidence="19">Single-pass membrane protein</topology>
        <orientation evidence="19">Cytoplasmic side</orientation>
    </subcellularLocation>
    <subcellularLocation>
        <location evidence="19">Mitochondrion outer membrane</location>
        <topology evidence="19">Single-pass membrane protein</topology>
        <orientation evidence="19">Cytoplasmic side</orientation>
    </subcellularLocation>
    <subcellularLocation>
        <location evidence="19">Cell membrane</location>
        <topology evidence="19">Single-pass membrane protein</topology>
        <orientation evidence="19">Cytoplasmic side</orientation>
    </subcellularLocation>
</comment>
<feature type="binding site" evidence="19">
    <location>
        <position position="595"/>
    </location>
    <ligand>
        <name>NADP(+)</name>
        <dbReference type="ChEBI" id="CHEBI:58349"/>
    </ligand>
</feature>
<comment type="caution">
    <text evidence="19">Lacks conserved residue(s) required for the propagation of feature annotation.</text>
</comment>
<dbReference type="PRINTS" id="PR00369">
    <property type="entry name" value="FLAVODOXIN"/>
</dbReference>
<dbReference type="SUPFAM" id="SSF52343">
    <property type="entry name" value="Ferredoxin reductase-like, C-terminal NADP-linked domain"/>
    <property type="match status" value="1"/>
</dbReference>
<comment type="similarity">
    <text evidence="19">In the N-terminal section; belongs to the flavodoxin family.</text>
</comment>
<dbReference type="GO" id="GO:0010181">
    <property type="term" value="F:FMN binding"/>
    <property type="evidence" value="ECO:0007669"/>
    <property type="project" value="UniProtKB-UniRule"/>
</dbReference>
<dbReference type="GO" id="GO:0050660">
    <property type="term" value="F:flavin adenine dinucleotide binding"/>
    <property type="evidence" value="ECO:0007669"/>
    <property type="project" value="UniProtKB-UniRule"/>
</dbReference>
<dbReference type="InterPro" id="IPR023208">
    <property type="entry name" value="P450R"/>
</dbReference>
<keyword evidence="17 19" id="KW-1207">Sterol metabolism</keyword>
<dbReference type="Gene3D" id="2.40.30.10">
    <property type="entry name" value="Translation factors"/>
    <property type="match status" value="2"/>
</dbReference>
<dbReference type="InterPro" id="IPR003097">
    <property type="entry name" value="CysJ-like_FAD-binding"/>
</dbReference>
<keyword evidence="18 19" id="KW-0753">Steroid metabolism</keyword>
<evidence type="ECO:0000256" key="5">
    <source>
        <dbReference type="ARBA" id="ARBA00022692"/>
    </source>
</evidence>
<evidence type="ECO:0000256" key="7">
    <source>
        <dbReference type="ARBA" id="ARBA00022824"/>
    </source>
</evidence>
<feature type="binding site" evidence="19">
    <location>
        <begin position="674"/>
        <end position="675"/>
    </location>
    <ligand>
        <name>NADP(+)</name>
        <dbReference type="ChEBI" id="CHEBI:58349"/>
    </ligand>
</feature>
<dbReference type="InterPro" id="IPR017927">
    <property type="entry name" value="FAD-bd_FR_type"/>
</dbReference>
<comment type="similarity">
    <text evidence="19">In the C-terminal section; belongs to the flavoprotein pyridine nucleotide cytochrome reductase family.</text>
</comment>
<dbReference type="Proteomes" id="UP000324748">
    <property type="component" value="Unassembled WGS sequence"/>
</dbReference>
<dbReference type="FunFam" id="3.40.50.80:FF:000018">
    <property type="entry name" value="NADPH--cytochrome P450 reductase"/>
    <property type="match status" value="1"/>
</dbReference>
<evidence type="ECO:0000256" key="10">
    <source>
        <dbReference type="ARBA" id="ARBA00022955"/>
    </source>
</evidence>
<dbReference type="Gene3D" id="3.40.50.80">
    <property type="entry name" value="Nucleotide-binding domain of ferredoxin-NADP reductase (FNR) module"/>
    <property type="match status" value="1"/>
</dbReference>
<dbReference type="EMBL" id="VSWC01000093">
    <property type="protein sequence ID" value="KAA1089241.1"/>
    <property type="molecule type" value="Genomic_DNA"/>
</dbReference>
<dbReference type="SUPFAM" id="SSF63380">
    <property type="entry name" value="Riboflavin synthase domain-like"/>
    <property type="match status" value="1"/>
</dbReference>
<proteinExistence type="inferred from homology"/>
<keyword evidence="8 19" id="KW-0274">FAD</keyword>
<keyword evidence="4 19" id="KW-0288">FMN</keyword>
<evidence type="ECO:0000256" key="12">
    <source>
        <dbReference type="ARBA" id="ARBA00023002"/>
    </source>
</evidence>
<dbReference type="Pfam" id="PF00667">
    <property type="entry name" value="FAD_binding_1"/>
    <property type="match status" value="2"/>
</dbReference>
<evidence type="ECO:0000256" key="16">
    <source>
        <dbReference type="ARBA" id="ARBA00023136"/>
    </source>
</evidence>
<dbReference type="Pfam" id="PF00175">
    <property type="entry name" value="NAD_binding_1"/>
    <property type="match status" value="1"/>
</dbReference>
<reference evidence="22 23" key="1">
    <citation type="submission" date="2019-05" db="EMBL/GenBank/DDBJ databases">
        <title>Emergence of the Ug99 lineage of the wheat stem rust pathogen through somatic hybridization.</title>
        <authorList>
            <person name="Li F."/>
            <person name="Upadhyaya N.M."/>
            <person name="Sperschneider J."/>
            <person name="Matny O."/>
            <person name="Nguyen-Phuc H."/>
            <person name="Mago R."/>
            <person name="Raley C."/>
            <person name="Miller M.E."/>
            <person name="Silverstein K.A.T."/>
            <person name="Henningsen E."/>
            <person name="Hirsch C.D."/>
            <person name="Visser B."/>
            <person name="Pretorius Z.A."/>
            <person name="Steffenson B.J."/>
            <person name="Schwessinger B."/>
            <person name="Dodds P.N."/>
            <person name="Figueroa M."/>
        </authorList>
    </citation>
    <scope>NUCLEOTIDE SEQUENCE [LARGE SCALE GENOMIC DNA]</scope>
    <source>
        <strain evidence="22">21-0</strain>
    </source>
</reference>
<keyword evidence="9 19" id="KW-0521">NADP</keyword>
<dbReference type="AlphaFoldDB" id="A0A5B0NIW1"/>
<dbReference type="FunFam" id="2.40.30.10:FF:000100">
    <property type="entry name" value="NADPH--cytochrome P450 reductase"/>
    <property type="match status" value="1"/>
</dbReference>
<feature type="binding site" evidence="19">
    <location>
        <begin position="683"/>
        <end position="687"/>
    </location>
    <ligand>
        <name>NADP(+)</name>
        <dbReference type="ChEBI" id="CHEBI:58349"/>
    </ligand>
</feature>
<keyword evidence="2 19" id="KW-0444">Lipid biosynthesis</keyword>
<keyword evidence="5" id="KW-0812">Transmembrane</keyword>
<comment type="similarity">
    <text evidence="19">Belongs to the NADPH--cytochrome P450 reductase family.</text>
</comment>
<dbReference type="SUPFAM" id="SSF52218">
    <property type="entry name" value="Flavoproteins"/>
    <property type="match status" value="1"/>
</dbReference>
<dbReference type="InterPro" id="IPR017938">
    <property type="entry name" value="Riboflavin_synthase-like_b-brl"/>
</dbReference>
<dbReference type="EC" id="1.6.2.4" evidence="19"/>
<evidence type="ECO:0000313" key="23">
    <source>
        <dbReference type="Proteomes" id="UP000324748"/>
    </source>
</evidence>
<feature type="domain" description="FAD-binding FR-type" evidence="21">
    <location>
        <begin position="288"/>
        <end position="563"/>
    </location>
</feature>
<feature type="domain" description="Flavodoxin-like" evidence="20">
    <location>
        <begin position="82"/>
        <end position="228"/>
    </location>
</feature>
<dbReference type="InterPro" id="IPR029039">
    <property type="entry name" value="Flavoprotein-like_sf"/>
</dbReference>
<dbReference type="GO" id="GO:0005741">
    <property type="term" value="C:mitochondrial outer membrane"/>
    <property type="evidence" value="ECO:0007669"/>
    <property type="project" value="UniProtKB-SubCell"/>
</dbReference>
<dbReference type="GO" id="GO:0003958">
    <property type="term" value="F:NADPH-hemoprotein reductase activity"/>
    <property type="evidence" value="ECO:0007669"/>
    <property type="project" value="UniProtKB-UniRule"/>
</dbReference>
<dbReference type="InterPro" id="IPR039261">
    <property type="entry name" value="FNR_nucleotide-bd"/>
</dbReference>
<keyword evidence="16 19" id="KW-0472">Membrane</keyword>
<keyword evidence="1 19" id="KW-1003">Cell membrane</keyword>
<keyword evidence="11" id="KW-1133">Transmembrane helix</keyword>
<dbReference type="PANTHER" id="PTHR19384">
    <property type="entry name" value="NITRIC OXIDE SYNTHASE-RELATED"/>
    <property type="match status" value="1"/>
</dbReference>
<feature type="binding site" evidence="19">
    <location>
        <position position="212"/>
    </location>
    <ligand>
        <name>FMN</name>
        <dbReference type="ChEBI" id="CHEBI:58210"/>
    </ligand>
</feature>
<sequence>MLSLSSTDLILLSVIGALTLYWLYATLFANPSSSTVHRTNPTHQQQLQGFNIHNGPRSDSNPELLAAGRDFVKKMDLQKKKAVVFYGSQTGTAEDYATRIAKEAKSKFGISSLVADPDEYDFDCLEKLRADQLAIFVLATYGEGEPTDNAVNMLEQLKEQQTEGNQLDHLNYVVFALGNRTYEQFCQMGIIVDELLTKRGAKRIGELGMGDDDKSMEEDYLAWKDPMWEQVQKVMGWEEGAGGDEPDFLVKEVEVNPGKEGSIDDAQVYRGELSGRALMGTRGIFDAKNPCPARVANARELFAAGDRNCVHMEFEIQGTGIRYQTGDHLAVWPVNPDSEVARLMKLLGLWEKRATAVEISSLDPMLAKVPFPTPASYEAIFRHYLDISCIASRQLLSGLARFAPTEAASAALKAIGTDKEHYQRVVAGPGLRLGECLMSVLPGGAEKLSVEDPLSESFGQGWFQTYQIPFDQIISGLPRLQPRFYSISSSPKMYPDQIHITAVVLKYPSGSRMIYGCGTNYILNAKMFLHGEKERMEHQPIDQRSSGAPHYTLSGPRGKYLEDGTKLKIPIHVRRSNFRLPTSPKIPVIMIGPGTGVAPFRAFVQERMMLARKAKAKAKEANGLQGEADALNDWAEIMLFYGCRKEEEDFLYKNEWPEYAEEFNGKFKMFTAISRRPELGGKKEYVQDLIKLQTERIYKMIIEQKGYIFICGDGKSMVKCVEESLKTIFESTGTKNGAAELKFLKDRNRLLLTPLTIRVRQPQLPLSVTVSLTGLQAPRRIRQPLSTFLPPEPRAGHNLNRLSALQRAPSLVPRTRLPGIIF</sequence>
<dbReference type="Pfam" id="PF00258">
    <property type="entry name" value="Flavodoxin_1"/>
    <property type="match status" value="1"/>
</dbReference>
<evidence type="ECO:0000259" key="20">
    <source>
        <dbReference type="PROSITE" id="PS50902"/>
    </source>
</evidence>
<evidence type="ECO:0000256" key="11">
    <source>
        <dbReference type="ARBA" id="ARBA00022989"/>
    </source>
</evidence>
<dbReference type="GO" id="GO:0005886">
    <property type="term" value="C:plasma membrane"/>
    <property type="evidence" value="ECO:0007669"/>
    <property type="project" value="UniProtKB-SubCell"/>
</dbReference>
<dbReference type="InterPro" id="IPR008254">
    <property type="entry name" value="Flavodoxin/NO_synth"/>
</dbReference>
<feature type="binding site" evidence="19">
    <location>
        <position position="507"/>
    </location>
    <ligand>
        <name>FAD</name>
        <dbReference type="ChEBI" id="CHEBI:57692"/>
    </ligand>
</feature>
<accession>A0A5B0NIW1</accession>
<dbReference type="FunFam" id="2.40.30.10:FF:000109">
    <property type="entry name" value="NADPH--cytochrome P450 reductase"/>
    <property type="match status" value="1"/>
</dbReference>
<dbReference type="Gene3D" id="1.20.990.10">
    <property type="entry name" value="NADPH-cytochrome p450 Reductase, Chain A, domain 3"/>
    <property type="match status" value="1"/>
</dbReference>
<name>A0A5B0NIW1_PUCGR</name>
<evidence type="ECO:0000256" key="14">
    <source>
        <dbReference type="ARBA" id="ARBA00023098"/>
    </source>
</evidence>
<dbReference type="GO" id="GO:0006696">
    <property type="term" value="P:ergosterol biosynthetic process"/>
    <property type="evidence" value="ECO:0007669"/>
    <property type="project" value="UniProtKB-UniRule"/>
</dbReference>
<feature type="binding site" evidence="19">
    <location>
        <begin position="501"/>
        <end position="503"/>
    </location>
    <ligand>
        <name>FAD</name>
        <dbReference type="ChEBI" id="CHEBI:57692"/>
    </ligand>
</feature>
<evidence type="ECO:0000256" key="19">
    <source>
        <dbReference type="HAMAP-Rule" id="MF_03212"/>
    </source>
</evidence>
<dbReference type="OrthoDB" id="1856718at2759"/>
<dbReference type="InterPro" id="IPR023173">
    <property type="entry name" value="NADPH_Cyt_P450_Rdtase_alpha"/>
</dbReference>
<gene>
    <name evidence="22" type="primary">NCP1_1</name>
    <name evidence="22" type="ORF">PGT21_011302</name>
</gene>
<keyword evidence="23" id="KW-1185">Reference proteome</keyword>
<keyword evidence="3 19" id="KW-0285">Flavoprotein</keyword>
<keyword evidence="6 19" id="KW-1000">Mitochondrion outer membrane</keyword>
<dbReference type="HAMAP" id="MF_03212">
    <property type="entry name" value="NCPR"/>
    <property type="match status" value="1"/>
</dbReference>
<dbReference type="GO" id="GO:0005789">
    <property type="term" value="C:endoplasmic reticulum membrane"/>
    <property type="evidence" value="ECO:0007669"/>
    <property type="project" value="UniProtKB-SubCell"/>
</dbReference>
<keyword evidence="15 19" id="KW-0496">Mitochondrion</keyword>
<comment type="function">
    <text evidence="19">This enzyme is required for electron transfer from NADP to cytochrome P450 in microsomes. It can also provide electron transfer to heme oxygenase and cytochrome B5. Involved in ergosterol biosynthesis.</text>
</comment>
<keyword evidence="14 19" id="KW-0443">Lipid metabolism</keyword>
<evidence type="ECO:0000256" key="6">
    <source>
        <dbReference type="ARBA" id="ARBA00022787"/>
    </source>
</evidence>
<feature type="binding site" evidence="19">
    <location>
        <begin position="483"/>
        <end position="486"/>
    </location>
    <ligand>
        <name>FAD</name>
        <dbReference type="ChEBI" id="CHEBI:57692"/>
    </ligand>
</feature>
<evidence type="ECO:0000256" key="3">
    <source>
        <dbReference type="ARBA" id="ARBA00022630"/>
    </source>
</evidence>
<evidence type="ECO:0000259" key="21">
    <source>
        <dbReference type="PROSITE" id="PS51384"/>
    </source>
</evidence>
<comment type="catalytic activity">
    <reaction evidence="19">
        <text>2 oxidized [cytochrome P450] + NADPH = 2 reduced [cytochrome P450] + NADP(+) + H(+)</text>
        <dbReference type="Rhea" id="RHEA:24040"/>
        <dbReference type="Rhea" id="RHEA-COMP:14627"/>
        <dbReference type="Rhea" id="RHEA-COMP:14628"/>
        <dbReference type="ChEBI" id="CHEBI:15378"/>
        <dbReference type="ChEBI" id="CHEBI:55376"/>
        <dbReference type="ChEBI" id="CHEBI:57783"/>
        <dbReference type="ChEBI" id="CHEBI:58349"/>
        <dbReference type="ChEBI" id="CHEBI:60344"/>
        <dbReference type="EC" id="1.6.2.4"/>
    </reaction>
</comment>
<evidence type="ECO:0000313" key="22">
    <source>
        <dbReference type="EMBL" id="KAA1089241.1"/>
    </source>
</evidence>
<feature type="binding site" evidence="19">
    <location>
        <begin position="88"/>
        <end position="93"/>
    </location>
    <ligand>
        <name>FMN</name>
        <dbReference type="ChEBI" id="CHEBI:58210"/>
    </ligand>
</feature>
<evidence type="ECO:0000256" key="8">
    <source>
        <dbReference type="ARBA" id="ARBA00022827"/>
    </source>
</evidence>
<dbReference type="Gene3D" id="3.40.50.360">
    <property type="match status" value="1"/>
</dbReference>
<keyword evidence="7 19" id="KW-0256">Endoplasmic reticulum</keyword>
<keyword evidence="12 19" id="KW-0560">Oxidoreductase</keyword>